<dbReference type="Proteomes" id="UP000183275">
    <property type="component" value="Unassembled WGS sequence"/>
</dbReference>
<organism evidence="4 5">
    <name type="scientific">Natrinema salifodinae</name>
    <dbReference type="NCBI Taxonomy" id="1202768"/>
    <lineage>
        <taxon>Archaea</taxon>
        <taxon>Methanobacteriati</taxon>
        <taxon>Methanobacteriota</taxon>
        <taxon>Stenosarchaea group</taxon>
        <taxon>Halobacteria</taxon>
        <taxon>Halobacteriales</taxon>
        <taxon>Natrialbaceae</taxon>
        <taxon>Natrinema</taxon>
    </lineage>
</organism>
<proteinExistence type="predicted"/>
<dbReference type="PANTHER" id="PTHR30405:SF21">
    <property type="entry name" value="TRANSPOSASE-RELATED"/>
    <property type="match status" value="1"/>
</dbReference>
<feature type="domain" description="Cas12f1-like TNB" evidence="3">
    <location>
        <begin position="268"/>
        <end position="332"/>
    </location>
</feature>
<accession>A0A1I0LWL1</accession>
<evidence type="ECO:0000313" key="5">
    <source>
        <dbReference type="Proteomes" id="UP000183275"/>
    </source>
</evidence>
<evidence type="ECO:0000259" key="3">
    <source>
        <dbReference type="Pfam" id="PF07282"/>
    </source>
</evidence>
<reference evidence="5" key="1">
    <citation type="submission" date="2016-10" db="EMBL/GenBank/DDBJ databases">
        <authorList>
            <person name="Varghese N."/>
        </authorList>
    </citation>
    <scope>NUCLEOTIDE SEQUENCE [LARGE SCALE GENOMIC DNA]</scope>
    <source>
        <strain evidence="5">CGMCC 1.12284</strain>
    </source>
</reference>
<dbReference type="InterPro" id="IPR010095">
    <property type="entry name" value="Cas12f1-like_TNB"/>
</dbReference>
<evidence type="ECO:0000256" key="2">
    <source>
        <dbReference type="SAM" id="MobiDB-lite"/>
    </source>
</evidence>
<keyword evidence="1" id="KW-0238">DNA-binding</keyword>
<dbReference type="Pfam" id="PF07282">
    <property type="entry name" value="Cas12f1-like_TNB"/>
    <property type="match status" value="1"/>
</dbReference>
<dbReference type="AlphaFoldDB" id="A0A1I0LWL1"/>
<evidence type="ECO:0000256" key="1">
    <source>
        <dbReference type="ARBA" id="ARBA00023125"/>
    </source>
</evidence>
<name>A0A1I0LWL1_9EURY</name>
<feature type="region of interest" description="Disordered" evidence="2">
    <location>
        <begin position="362"/>
        <end position="391"/>
    </location>
</feature>
<gene>
    <name evidence="4" type="ORF">SAMN05216285_0009</name>
</gene>
<dbReference type="PANTHER" id="PTHR30405">
    <property type="entry name" value="TRANSPOSASE"/>
    <property type="match status" value="1"/>
</dbReference>
<dbReference type="EMBL" id="FOIS01000001">
    <property type="protein sequence ID" value="SEV79683.1"/>
    <property type="molecule type" value="Genomic_DNA"/>
</dbReference>
<dbReference type="GO" id="GO:0003677">
    <property type="term" value="F:DNA binding"/>
    <property type="evidence" value="ECO:0007669"/>
    <property type="project" value="UniProtKB-KW"/>
</dbReference>
<dbReference type="InterPro" id="IPR051399">
    <property type="entry name" value="RNA-guided_DNA_endo/Transpos"/>
</dbReference>
<feature type="region of interest" description="Disordered" evidence="2">
    <location>
        <begin position="46"/>
        <end position="66"/>
    </location>
</feature>
<dbReference type="STRING" id="1202768.SAMN05216285_0009"/>
<feature type="compositionally biased region" description="Polar residues" evidence="2">
    <location>
        <begin position="369"/>
        <end position="378"/>
    </location>
</feature>
<evidence type="ECO:0000313" key="4">
    <source>
        <dbReference type="EMBL" id="SEV79683.1"/>
    </source>
</evidence>
<dbReference type="NCBIfam" id="TIGR01766">
    <property type="entry name" value="IS200/IS605 family accessory protein TnpB-like domain"/>
    <property type="match status" value="1"/>
</dbReference>
<sequence>MQRNVSTTVRVKLHSLTNRKADLLAREYEAFQTEVHGGDADLYSATKQQASKVQRQKDPNPDTDQPVVLRNDVFDVSHDEGTVLSSWWVKVPVYDPERGRGNSIWCPAHVPNKDEQLVREGDIRDSELVGRDGDWYVHLVVKRSVTIQDEYDDVLAIDMGARWVATCAFLSDRKTRFYGEEVRRIREHYKQLRKSIGKAKPRQGQQVVERIGDAEARKVDDLLHKIARQIVEDAEERNAVVVVGDLGGIRKDNDKGRYVNDKTHKMPFARLLNYIEYKAHDAGINMRLVEEYDTSKTCNRCACEGVRETQGRFECPECGLDDNADKNGALNIGKRALGKFSKPLSEAGAVLARPETQVIVPRDDEPANLSVSVGSTPSGEPHGFSRGRMSESEGLDEQFLVRLAVDVGRPPEHVDRYRCGREQVRRHFVELPV</sequence>
<protein>
    <submittedName>
        <fullName evidence="4">Putative transposase</fullName>
    </submittedName>
</protein>
<keyword evidence="5" id="KW-1185">Reference proteome</keyword>
<dbReference type="NCBIfam" id="NF040570">
    <property type="entry name" value="guided_TnpB"/>
    <property type="match status" value="1"/>
</dbReference>